<comment type="caution">
    <text evidence="1">The sequence shown here is derived from an EMBL/GenBank/DDBJ whole genome shotgun (WGS) entry which is preliminary data.</text>
</comment>
<protein>
    <submittedName>
        <fullName evidence="1">DUF3168 domain-containing protein</fullName>
    </submittedName>
</protein>
<accession>A0ABT4H7Q5</accession>
<keyword evidence="2" id="KW-1185">Reference proteome</keyword>
<sequence length="119" mass="13710">MIDLKPKIIESLLGNDYLINLLGGEFIWPEVAPDDPPDAYLTFFELSNLDRNYADDEAMTSEIHIQVDVWSRGNTGPISIEANRVMEQLGFVRTGANDRYEKETGTYRKILRFKTIVRR</sequence>
<reference evidence="1 2" key="1">
    <citation type="submission" date="2022-05" db="EMBL/GenBank/DDBJ databases">
        <title>Genome Sequencing of Bee-Associated Microbes.</title>
        <authorList>
            <person name="Dunlap C."/>
        </authorList>
    </citation>
    <scope>NUCLEOTIDE SEQUENCE [LARGE SCALE GENOMIC DNA]</scope>
    <source>
        <strain evidence="1 2">NRRL B-04010</strain>
    </source>
</reference>
<dbReference type="InterPro" id="IPR021508">
    <property type="entry name" value="Gp17-like"/>
</dbReference>
<evidence type="ECO:0000313" key="2">
    <source>
        <dbReference type="Proteomes" id="UP001527181"/>
    </source>
</evidence>
<dbReference type="EMBL" id="JAMDNP010000148">
    <property type="protein sequence ID" value="MCY9765016.1"/>
    <property type="molecule type" value="Genomic_DNA"/>
</dbReference>
<name>A0ABT4H7Q5_PAEAL</name>
<dbReference type="RefSeq" id="WP_005552241.1">
    <property type="nucleotide sequence ID" value="NZ_JAMDLX010000005.1"/>
</dbReference>
<organism evidence="1 2">
    <name type="scientific">Paenibacillus alvei</name>
    <name type="common">Bacillus alvei</name>
    <dbReference type="NCBI Taxonomy" id="44250"/>
    <lineage>
        <taxon>Bacteria</taxon>
        <taxon>Bacillati</taxon>
        <taxon>Bacillota</taxon>
        <taxon>Bacilli</taxon>
        <taxon>Bacillales</taxon>
        <taxon>Paenibacillaceae</taxon>
        <taxon>Paenibacillus</taxon>
    </lineage>
</organism>
<dbReference type="GeneID" id="94492265"/>
<evidence type="ECO:0000313" key="1">
    <source>
        <dbReference type="EMBL" id="MCY9765016.1"/>
    </source>
</evidence>
<gene>
    <name evidence="1" type="ORF">M5X12_31455</name>
</gene>
<dbReference type="Proteomes" id="UP001527181">
    <property type="component" value="Unassembled WGS sequence"/>
</dbReference>
<dbReference type="Pfam" id="PF11367">
    <property type="entry name" value="Tail_completion_gp17"/>
    <property type="match status" value="1"/>
</dbReference>
<proteinExistence type="predicted"/>